<keyword evidence="2" id="KW-0238">DNA-binding</keyword>
<dbReference type="Pfam" id="PF16859">
    <property type="entry name" value="TetR_C_11"/>
    <property type="match status" value="1"/>
</dbReference>
<evidence type="ECO:0000259" key="6">
    <source>
        <dbReference type="Pfam" id="PF16859"/>
    </source>
</evidence>
<dbReference type="InterPro" id="IPR050109">
    <property type="entry name" value="HTH-type_TetR-like_transc_reg"/>
</dbReference>
<accession>A0ABU7L5C8</accession>
<dbReference type="Proteomes" id="UP001336020">
    <property type="component" value="Unassembled WGS sequence"/>
</dbReference>
<gene>
    <name evidence="7" type="ORF">Q7514_04360</name>
</gene>
<dbReference type="InterPro" id="IPR011075">
    <property type="entry name" value="TetR_C"/>
</dbReference>
<keyword evidence="1" id="KW-0805">Transcription regulation</keyword>
<dbReference type="Gene3D" id="1.10.10.60">
    <property type="entry name" value="Homeodomain-like"/>
    <property type="match status" value="1"/>
</dbReference>
<comment type="caution">
    <text evidence="7">The sequence shown here is derived from an EMBL/GenBank/DDBJ whole genome shotgun (WGS) entry which is preliminary data.</text>
</comment>
<evidence type="ECO:0000313" key="7">
    <source>
        <dbReference type="EMBL" id="MEE2056755.1"/>
    </source>
</evidence>
<proteinExistence type="predicted"/>
<evidence type="ECO:0000256" key="1">
    <source>
        <dbReference type="ARBA" id="ARBA00023015"/>
    </source>
</evidence>
<dbReference type="InterPro" id="IPR001647">
    <property type="entry name" value="HTH_TetR"/>
</dbReference>
<evidence type="ECO:0000256" key="4">
    <source>
        <dbReference type="SAM" id="MobiDB-lite"/>
    </source>
</evidence>
<evidence type="ECO:0000313" key="8">
    <source>
        <dbReference type="Proteomes" id="UP001336020"/>
    </source>
</evidence>
<dbReference type="EMBL" id="JAUTXY010000002">
    <property type="protein sequence ID" value="MEE2056755.1"/>
    <property type="molecule type" value="Genomic_DNA"/>
</dbReference>
<organism evidence="7 8">
    <name type="scientific">Rhodococcus artemisiae</name>
    <dbReference type="NCBI Taxonomy" id="714159"/>
    <lineage>
        <taxon>Bacteria</taxon>
        <taxon>Bacillati</taxon>
        <taxon>Actinomycetota</taxon>
        <taxon>Actinomycetes</taxon>
        <taxon>Mycobacteriales</taxon>
        <taxon>Nocardiaceae</taxon>
        <taxon>Rhodococcus</taxon>
    </lineage>
</organism>
<feature type="region of interest" description="Disordered" evidence="4">
    <location>
        <begin position="1"/>
        <end position="22"/>
    </location>
</feature>
<feature type="compositionally biased region" description="Basic and acidic residues" evidence="4">
    <location>
        <begin position="7"/>
        <end position="22"/>
    </location>
</feature>
<dbReference type="RefSeq" id="WP_330132044.1">
    <property type="nucleotide sequence ID" value="NZ_JAUTXY010000002.1"/>
</dbReference>
<reference evidence="7 8" key="1">
    <citation type="submission" date="2023-07" db="EMBL/GenBank/DDBJ databases">
        <authorList>
            <person name="Girao M."/>
            <person name="Carvalho M.F."/>
        </authorList>
    </citation>
    <scope>NUCLEOTIDE SEQUENCE [LARGE SCALE GENOMIC DNA]</scope>
    <source>
        <strain evidence="7 8">YIM65754</strain>
    </source>
</reference>
<dbReference type="SUPFAM" id="SSF46689">
    <property type="entry name" value="Homeodomain-like"/>
    <property type="match status" value="1"/>
</dbReference>
<feature type="domain" description="Tetracyclin repressor-like C-terminal" evidence="6">
    <location>
        <begin position="83"/>
        <end position="189"/>
    </location>
</feature>
<name>A0ABU7L5C8_9NOCA</name>
<protein>
    <submittedName>
        <fullName evidence="7">TetR/AcrR family transcriptional regulator</fullName>
    </submittedName>
</protein>
<feature type="domain" description="HTH tetR-type" evidence="5">
    <location>
        <begin position="40"/>
        <end position="71"/>
    </location>
</feature>
<evidence type="ECO:0000256" key="2">
    <source>
        <dbReference type="ARBA" id="ARBA00023125"/>
    </source>
</evidence>
<evidence type="ECO:0000256" key="3">
    <source>
        <dbReference type="ARBA" id="ARBA00023163"/>
    </source>
</evidence>
<sequence length="215" mass="23985">MTTSEVRATEQERRGPGRPRDQDLDQQILMATIELIDADEAVTVTRVIERSGVSRAALYRRWPSVTSLVAAALDVGREVPEPVPSGGDLREAIVALLAGTAIGASEFPEQRFRHRIKLSMEDPELQRAYWNSHVRRRRVPIEDALRNGVMSGVFRSDLDLEACFDLIAGVFYYQMIVRGDRMDDPVVRSRCEAALDVVWRGMLADADGERSASAS</sequence>
<dbReference type="PANTHER" id="PTHR30055:SF148">
    <property type="entry name" value="TETR-FAMILY TRANSCRIPTIONAL REGULATOR"/>
    <property type="match status" value="1"/>
</dbReference>
<evidence type="ECO:0000259" key="5">
    <source>
        <dbReference type="Pfam" id="PF00440"/>
    </source>
</evidence>
<keyword evidence="3" id="KW-0804">Transcription</keyword>
<keyword evidence="8" id="KW-1185">Reference proteome</keyword>
<dbReference type="InterPro" id="IPR036271">
    <property type="entry name" value="Tet_transcr_reg_TetR-rel_C_sf"/>
</dbReference>
<dbReference type="PANTHER" id="PTHR30055">
    <property type="entry name" value="HTH-TYPE TRANSCRIPTIONAL REGULATOR RUTR"/>
    <property type="match status" value="1"/>
</dbReference>
<dbReference type="SUPFAM" id="SSF48498">
    <property type="entry name" value="Tetracyclin repressor-like, C-terminal domain"/>
    <property type="match status" value="1"/>
</dbReference>
<dbReference type="Pfam" id="PF00440">
    <property type="entry name" value="TetR_N"/>
    <property type="match status" value="1"/>
</dbReference>
<dbReference type="InterPro" id="IPR009057">
    <property type="entry name" value="Homeodomain-like_sf"/>
</dbReference>
<dbReference type="Gene3D" id="1.10.357.10">
    <property type="entry name" value="Tetracycline Repressor, domain 2"/>
    <property type="match status" value="1"/>
</dbReference>